<name>A0A1A6H620_NEOLE</name>
<sequence length="227" mass="24949">MLPPPPVNADDRQAHLLSYGTYSTIINLDFHLQWMSQRKPTVEPVSGVVFGHPTVGPNTNYSHNILLGPDGTEPSKAEARMLRACPQGPVELRDHNWESRENRKQERSAGELIQQSGQQGPVWPAGGGAGPSAMEKGSAVDVLMRLRDGSPAQQCRAVHGCARARDRESWRDLRSPAASILLETLLPAENDVQVKTSVEPKERMSKTRTRIETLPLATPGQKIFPIP</sequence>
<feature type="non-terminal residue" evidence="2">
    <location>
        <position position="227"/>
    </location>
</feature>
<reference evidence="2 3" key="1">
    <citation type="submission" date="2016-06" db="EMBL/GenBank/DDBJ databases">
        <title>The Draft Genome Sequence and Annotation of the Desert Woodrat Neotoma lepida.</title>
        <authorList>
            <person name="Campbell M."/>
            <person name="Oakeson K.F."/>
            <person name="Yandell M."/>
            <person name="Halpert J.R."/>
            <person name="Dearing D."/>
        </authorList>
    </citation>
    <scope>NUCLEOTIDE SEQUENCE [LARGE SCALE GENOMIC DNA]</scope>
    <source>
        <strain evidence="2">417</strain>
        <tissue evidence="2">Liver</tissue>
    </source>
</reference>
<evidence type="ECO:0000313" key="3">
    <source>
        <dbReference type="Proteomes" id="UP000092124"/>
    </source>
</evidence>
<organism evidence="2 3">
    <name type="scientific">Neotoma lepida</name>
    <name type="common">Desert woodrat</name>
    <dbReference type="NCBI Taxonomy" id="56216"/>
    <lineage>
        <taxon>Eukaryota</taxon>
        <taxon>Metazoa</taxon>
        <taxon>Chordata</taxon>
        <taxon>Craniata</taxon>
        <taxon>Vertebrata</taxon>
        <taxon>Euteleostomi</taxon>
        <taxon>Mammalia</taxon>
        <taxon>Eutheria</taxon>
        <taxon>Euarchontoglires</taxon>
        <taxon>Glires</taxon>
        <taxon>Rodentia</taxon>
        <taxon>Myomorpha</taxon>
        <taxon>Muroidea</taxon>
        <taxon>Cricetidae</taxon>
        <taxon>Neotominae</taxon>
        <taxon>Neotoma</taxon>
    </lineage>
</organism>
<proteinExistence type="predicted"/>
<dbReference type="Proteomes" id="UP000092124">
    <property type="component" value="Unassembled WGS sequence"/>
</dbReference>
<dbReference type="AlphaFoldDB" id="A0A1A6H620"/>
<comment type="caution">
    <text evidence="2">The sequence shown here is derived from an EMBL/GenBank/DDBJ whole genome shotgun (WGS) entry which is preliminary data.</text>
</comment>
<feature type="region of interest" description="Disordered" evidence="1">
    <location>
        <begin position="93"/>
        <end position="135"/>
    </location>
</feature>
<protein>
    <submittedName>
        <fullName evidence="2">Uncharacterized protein</fullName>
    </submittedName>
</protein>
<gene>
    <name evidence="2" type="ORF">A6R68_12144</name>
</gene>
<feature type="compositionally biased region" description="Basic and acidic residues" evidence="1">
    <location>
        <begin position="93"/>
        <end position="109"/>
    </location>
</feature>
<keyword evidence="3" id="KW-1185">Reference proteome</keyword>
<evidence type="ECO:0000313" key="2">
    <source>
        <dbReference type="EMBL" id="OBS73290.1"/>
    </source>
</evidence>
<evidence type="ECO:0000256" key="1">
    <source>
        <dbReference type="SAM" id="MobiDB-lite"/>
    </source>
</evidence>
<dbReference type="EMBL" id="LZPO01047450">
    <property type="protein sequence ID" value="OBS73290.1"/>
    <property type="molecule type" value="Genomic_DNA"/>
</dbReference>
<accession>A0A1A6H620</accession>